<dbReference type="GO" id="GO:0005634">
    <property type="term" value="C:nucleus"/>
    <property type="evidence" value="ECO:0007669"/>
    <property type="project" value="TreeGrafter"/>
</dbReference>
<dbReference type="PROSITE" id="PS50082">
    <property type="entry name" value="WD_REPEATS_2"/>
    <property type="match status" value="1"/>
</dbReference>
<protein>
    <submittedName>
        <fullName evidence="6">BA75_03478T0</fullName>
    </submittedName>
</protein>
<feature type="repeat" description="WD" evidence="4">
    <location>
        <begin position="290"/>
        <end position="332"/>
    </location>
</feature>
<dbReference type="SMART" id="SM00320">
    <property type="entry name" value="WD40"/>
    <property type="match status" value="4"/>
</dbReference>
<evidence type="ECO:0000256" key="3">
    <source>
        <dbReference type="ARBA" id="ARBA00022737"/>
    </source>
</evidence>
<dbReference type="PROSITE" id="PS00678">
    <property type="entry name" value="WD_REPEATS_1"/>
    <property type="match status" value="1"/>
</dbReference>
<evidence type="ECO:0000313" key="6">
    <source>
        <dbReference type="EMBL" id="ANZ76684.1"/>
    </source>
</evidence>
<evidence type="ECO:0000256" key="1">
    <source>
        <dbReference type="ARBA" id="ARBA00022553"/>
    </source>
</evidence>
<keyword evidence="2 4" id="KW-0853">WD repeat</keyword>
<keyword evidence="1" id="KW-0597">Phosphoprotein</keyword>
<dbReference type="InterPro" id="IPR019775">
    <property type="entry name" value="WD40_repeat_CS"/>
</dbReference>
<evidence type="ECO:0000256" key="5">
    <source>
        <dbReference type="SAM" id="MobiDB-lite"/>
    </source>
</evidence>
<dbReference type="EMBL" id="CP014586">
    <property type="protein sequence ID" value="ANZ76684.1"/>
    <property type="molecule type" value="Genomic_DNA"/>
</dbReference>
<feature type="compositionally biased region" description="Acidic residues" evidence="5">
    <location>
        <begin position="560"/>
        <end position="569"/>
    </location>
</feature>
<evidence type="ECO:0000313" key="7">
    <source>
        <dbReference type="Proteomes" id="UP000094565"/>
    </source>
</evidence>
<dbReference type="Gene3D" id="2.130.10.10">
    <property type="entry name" value="YVTN repeat-like/Quinoprotein amine dehydrogenase"/>
    <property type="match status" value="1"/>
</dbReference>
<evidence type="ECO:0000256" key="4">
    <source>
        <dbReference type="PROSITE-ProRule" id="PRU00221"/>
    </source>
</evidence>
<proteinExistence type="predicted"/>
<dbReference type="Pfam" id="PF00400">
    <property type="entry name" value="WD40"/>
    <property type="match status" value="2"/>
</dbReference>
<dbReference type="OrthoDB" id="270624at2759"/>
<dbReference type="AlphaFoldDB" id="A0A1B2JF40"/>
<organism evidence="6 7">
    <name type="scientific">Komagataella pastoris</name>
    <name type="common">Yeast</name>
    <name type="synonym">Pichia pastoris</name>
    <dbReference type="NCBI Taxonomy" id="4922"/>
    <lineage>
        <taxon>Eukaryota</taxon>
        <taxon>Fungi</taxon>
        <taxon>Dikarya</taxon>
        <taxon>Ascomycota</taxon>
        <taxon>Saccharomycotina</taxon>
        <taxon>Pichiomycetes</taxon>
        <taxon>Pichiales</taxon>
        <taxon>Pichiaceae</taxon>
        <taxon>Komagataella</taxon>
    </lineage>
</organism>
<dbReference type="InterPro" id="IPR044285">
    <property type="entry name" value="PWP1"/>
</dbReference>
<keyword evidence="3" id="KW-0677">Repeat</keyword>
<reference evidence="6 7" key="1">
    <citation type="submission" date="2016-02" db="EMBL/GenBank/DDBJ databases">
        <title>Comparative genomic and transcriptomic foundation for Pichia pastoris.</title>
        <authorList>
            <person name="Love K.R."/>
            <person name="Shah K.A."/>
            <person name="Whittaker C.A."/>
            <person name="Wu J."/>
            <person name="Bartlett M.C."/>
            <person name="Ma D."/>
            <person name="Leeson R.L."/>
            <person name="Priest M."/>
            <person name="Young S.K."/>
            <person name="Love J.C."/>
        </authorList>
    </citation>
    <scope>NUCLEOTIDE SEQUENCE [LARGE SCALE GENOMIC DNA]</scope>
    <source>
        <strain evidence="6 7">ATCC 28485</strain>
    </source>
</reference>
<sequence>MISSTTWVPRGFPSEFPEKYEMNDAEVERIEAMANLKLKDAQDEWDETQKDGSDISEMKANINKSIASKLQSQDDFDADLKEYDLEHYDDDETYEDSVANGLKVSMLPGLSSLGARYHEDENNADGDAYITLPTEREILEEKQELQVYPTDNMILSTRTEDDISFLDVYVYDDGAGAPDGAEEEDGDRFDPDVARGMTRDPSLYVHHDIMLPSFPLCVEWLSYKPFGPNDNSNVANFAAVGTLDPQIEIWNLDCVDKAFPDVILGEPEENSVAGLTKKKTKKNKKGSHVTTHHTDAVLSLSHNRSFRSVLASCSADCTVKLWDLNQAQCVRSMNKIHQGKQISSSQWSEENGSILLTGGYDGYVSLTDVRITEEKSMTKRFVVGSGDEEVETACWGTENTVYAGTDQGNIYCLDIRAQKSLWTLHAHDSGISTLDRNRFVDGLLATGAMGDKNLKLWNVPTSKNSGNPSMILSRDFGVGNVLASSFAPDVEVAGFITIGGASGSLQIWDSLSNRTVRKSLGGQLKKLQDQARERAKELGRSSRISRKYRTEREHIMVPDAGEDDDDEQLEAAPETEQVEVDDEFV</sequence>
<accession>A0A1B2JF40</accession>
<dbReference type="InterPro" id="IPR036322">
    <property type="entry name" value="WD40_repeat_dom_sf"/>
</dbReference>
<name>A0A1B2JF40_PICPA</name>
<dbReference type="Proteomes" id="UP000094565">
    <property type="component" value="Chromosome 3"/>
</dbReference>
<dbReference type="InterPro" id="IPR001680">
    <property type="entry name" value="WD40_rpt"/>
</dbReference>
<evidence type="ECO:0000256" key="2">
    <source>
        <dbReference type="ARBA" id="ARBA00022574"/>
    </source>
</evidence>
<dbReference type="SUPFAM" id="SSF50978">
    <property type="entry name" value="WD40 repeat-like"/>
    <property type="match status" value="1"/>
</dbReference>
<dbReference type="InterPro" id="IPR015943">
    <property type="entry name" value="WD40/YVTN_repeat-like_dom_sf"/>
</dbReference>
<dbReference type="GO" id="GO:0006364">
    <property type="term" value="P:rRNA processing"/>
    <property type="evidence" value="ECO:0007669"/>
    <property type="project" value="InterPro"/>
</dbReference>
<dbReference type="PANTHER" id="PTHR14091">
    <property type="entry name" value="PERIODIC TRYPTOPHAN PROTEIN 1"/>
    <property type="match status" value="1"/>
</dbReference>
<gene>
    <name evidence="6" type="primary">PWP1</name>
    <name evidence="6" type="ORF">ATY40_BA7503478</name>
</gene>
<feature type="region of interest" description="Disordered" evidence="5">
    <location>
        <begin position="533"/>
        <end position="585"/>
    </location>
</feature>
<dbReference type="PROSITE" id="PS50294">
    <property type="entry name" value="WD_REPEATS_REGION"/>
    <property type="match status" value="1"/>
</dbReference>
<feature type="compositionally biased region" description="Acidic residues" evidence="5">
    <location>
        <begin position="576"/>
        <end position="585"/>
    </location>
</feature>
<keyword evidence="7" id="KW-1185">Reference proteome</keyword>
<dbReference type="PANTHER" id="PTHR14091:SF0">
    <property type="entry name" value="PERIODIC TRYPTOPHAN PROTEIN 1 HOMOLOG"/>
    <property type="match status" value="1"/>
</dbReference>